<dbReference type="AlphaFoldDB" id="A0A5B0RY62"/>
<protein>
    <submittedName>
        <fullName evidence="1">Uncharacterized protein</fullName>
    </submittedName>
</protein>
<proteinExistence type="predicted"/>
<sequence>MAGVTAGFYRIPEWNHHHQGLRNEGEVNSQALSPAGSQDSGSLLDHCQSTMAFGWKDSARSWCSLSRLSLSHKLARLIRVKLASYSLMFKRSPYVPAHREGFLPMNWFQIQPIGIKPSRWAGFKMLQEDGIT</sequence>
<evidence type="ECO:0000313" key="2">
    <source>
        <dbReference type="Proteomes" id="UP000325313"/>
    </source>
</evidence>
<gene>
    <name evidence="1" type="ORF">PGTUg99_004832</name>
</gene>
<reference evidence="1 2" key="1">
    <citation type="submission" date="2019-05" db="EMBL/GenBank/DDBJ databases">
        <title>Emergence of the Ug99 lineage of the wheat stem rust pathogen through somatic hybridization.</title>
        <authorList>
            <person name="Li F."/>
            <person name="Upadhyaya N.M."/>
            <person name="Sperschneider J."/>
            <person name="Matny O."/>
            <person name="Nguyen-Phuc H."/>
            <person name="Mago R."/>
            <person name="Raley C."/>
            <person name="Miller M.E."/>
            <person name="Silverstein K.A.T."/>
            <person name="Henningsen E."/>
            <person name="Hirsch C.D."/>
            <person name="Visser B."/>
            <person name="Pretorius Z.A."/>
            <person name="Steffenson B.J."/>
            <person name="Schwessinger B."/>
            <person name="Dodds P.N."/>
            <person name="Figueroa M."/>
        </authorList>
    </citation>
    <scope>NUCLEOTIDE SEQUENCE [LARGE SCALE GENOMIC DNA]</scope>
    <source>
        <strain evidence="1 2">Ug99</strain>
    </source>
</reference>
<dbReference type="Proteomes" id="UP000325313">
    <property type="component" value="Unassembled WGS sequence"/>
</dbReference>
<comment type="caution">
    <text evidence="1">The sequence shown here is derived from an EMBL/GenBank/DDBJ whole genome shotgun (WGS) entry which is preliminary data.</text>
</comment>
<evidence type="ECO:0000313" key="1">
    <source>
        <dbReference type="EMBL" id="KAA1130372.1"/>
    </source>
</evidence>
<name>A0A5B0RY62_PUCGR</name>
<dbReference type="EMBL" id="VDEP01000109">
    <property type="protein sequence ID" value="KAA1130372.1"/>
    <property type="molecule type" value="Genomic_DNA"/>
</dbReference>
<organism evidence="1 2">
    <name type="scientific">Puccinia graminis f. sp. tritici</name>
    <dbReference type="NCBI Taxonomy" id="56615"/>
    <lineage>
        <taxon>Eukaryota</taxon>
        <taxon>Fungi</taxon>
        <taxon>Dikarya</taxon>
        <taxon>Basidiomycota</taxon>
        <taxon>Pucciniomycotina</taxon>
        <taxon>Pucciniomycetes</taxon>
        <taxon>Pucciniales</taxon>
        <taxon>Pucciniaceae</taxon>
        <taxon>Puccinia</taxon>
    </lineage>
</organism>
<accession>A0A5B0RY62</accession>